<name>A0A5M7BIA2_9FLAO</name>
<dbReference type="InterPro" id="IPR012347">
    <property type="entry name" value="Ferritin-like"/>
</dbReference>
<dbReference type="Proteomes" id="UP000315145">
    <property type="component" value="Unassembled WGS sequence"/>
</dbReference>
<evidence type="ECO:0000259" key="1">
    <source>
        <dbReference type="Pfam" id="PF09537"/>
    </source>
</evidence>
<dbReference type="OrthoDB" id="282393at2"/>
<proteinExistence type="predicted"/>
<dbReference type="Proteomes" id="UP000322315">
    <property type="component" value="Unassembled WGS sequence"/>
</dbReference>
<dbReference type="InterPro" id="IPR011971">
    <property type="entry name" value="CHP02284"/>
</dbReference>
<evidence type="ECO:0000313" key="4">
    <source>
        <dbReference type="Proteomes" id="UP000315145"/>
    </source>
</evidence>
<dbReference type="InterPro" id="IPR019052">
    <property type="entry name" value="DUF2383"/>
</dbReference>
<dbReference type="NCBIfam" id="TIGR02284">
    <property type="entry name" value="PA2169 family four-helix-bundle protein"/>
    <property type="match status" value="1"/>
</dbReference>
<evidence type="ECO:0000313" key="2">
    <source>
        <dbReference type="EMBL" id="KAA5827947.1"/>
    </source>
</evidence>
<dbReference type="AlphaFoldDB" id="A0A5M7BIA2"/>
<reference evidence="2 5" key="1">
    <citation type="journal article" date="2015" name="Int. J. Syst. Evol. Microbiol.">
        <title>Algibacter amylolyticus sp. nov., isolated from intertidal sediment.</title>
        <authorList>
            <person name="Zhang D.C."/>
            <person name="Wu J."/>
            <person name="Neuner K."/>
            <person name="Yao J."/>
            <person name="Margesin R."/>
        </authorList>
    </citation>
    <scope>NUCLEOTIDE SEQUENCE [LARGE SCALE GENOMIC DNA]</scope>
    <source>
        <strain evidence="2 5">RU-4-M-4</strain>
    </source>
</reference>
<reference evidence="2" key="3">
    <citation type="submission" date="2019-09" db="EMBL/GenBank/DDBJ databases">
        <authorList>
            <person name="Zhang D.-C."/>
        </authorList>
    </citation>
    <scope>NUCLEOTIDE SEQUENCE</scope>
    <source>
        <strain evidence="2">RU-4-M-4</strain>
    </source>
</reference>
<evidence type="ECO:0000313" key="5">
    <source>
        <dbReference type="Proteomes" id="UP000322315"/>
    </source>
</evidence>
<dbReference type="InterPro" id="IPR016920">
    <property type="entry name" value="UCP029477"/>
</dbReference>
<dbReference type="Pfam" id="PF09537">
    <property type="entry name" value="DUF2383"/>
    <property type="match status" value="1"/>
</dbReference>
<keyword evidence="4" id="KW-1185">Reference proteome</keyword>
<dbReference type="PIRSF" id="PIRSF029477">
    <property type="entry name" value="UCP029477"/>
    <property type="match status" value="1"/>
</dbReference>
<protein>
    <submittedName>
        <fullName evidence="2">PA2169 family four-helix-bundle protein</fullName>
    </submittedName>
</protein>
<sequence length="149" mass="17175">MKYTEEISNKLNELLVKNYDAEKGYLNAAENVGSPTLKIFFKRRATERSEFAKNLRTEILRYGQIPEDSGSFKGAMHRNWMSLKSLFSSNDEEAILQEAIRGEKASLEEYDEILKDKTLPPTIDSMLFKQRNEIQAAINLEKVHEELVS</sequence>
<comment type="caution">
    <text evidence="2">The sequence shown here is derived from an EMBL/GenBank/DDBJ whole genome shotgun (WGS) entry which is preliminary data.</text>
</comment>
<dbReference type="InterPro" id="IPR009078">
    <property type="entry name" value="Ferritin-like_SF"/>
</dbReference>
<dbReference type="Gene3D" id="1.20.1260.10">
    <property type="match status" value="1"/>
</dbReference>
<dbReference type="EMBL" id="VMBF01000001">
    <property type="protein sequence ID" value="TSJ82192.1"/>
    <property type="molecule type" value="Genomic_DNA"/>
</dbReference>
<evidence type="ECO:0000313" key="3">
    <source>
        <dbReference type="EMBL" id="TSJ82192.1"/>
    </source>
</evidence>
<dbReference type="EMBL" id="VWRS01000001">
    <property type="protein sequence ID" value="KAA5827947.1"/>
    <property type="molecule type" value="Genomic_DNA"/>
</dbReference>
<organism evidence="2 5">
    <name type="scientific">Algibacter amylolyticus</name>
    <dbReference type="NCBI Taxonomy" id="1608400"/>
    <lineage>
        <taxon>Bacteria</taxon>
        <taxon>Pseudomonadati</taxon>
        <taxon>Bacteroidota</taxon>
        <taxon>Flavobacteriia</taxon>
        <taxon>Flavobacteriales</taxon>
        <taxon>Flavobacteriaceae</taxon>
        <taxon>Algibacter</taxon>
    </lineage>
</organism>
<reference evidence="3 4" key="2">
    <citation type="submission" date="2019-07" db="EMBL/GenBank/DDBJ databases">
        <title>Algibacter marinivivus sp. nov., isolated from the surface of a marine red alga.</title>
        <authorList>
            <person name="Zhong X."/>
            <person name="Xu W."/>
            <person name="Zhang Y."/>
            <person name="Zhang Q."/>
            <person name="Du Z."/>
        </authorList>
    </citation>
    <scope>NUCLEOTIDE SEQUENCE [LARGE SCALE GENOMIC DNA]</scope>
    <source>
        <strain evidence="3 4">RU-4-M-4</strain>
    </source>
</reference>
<accession>A0A5M7BIA2</accession>
<feature type="domain" description="DUF2383" evidence="1">
    <location>
        <begin position="7"/>
        <end position="116"/>
    </location>
</feature>
<dbReference type="RefSeq" id="WP_144115282.1">
    <property type="nucleotide sequence ID" value="NZ_JACHGE010000001.1"/>
</dbReference>
<dbReference type="SUPFAM" id="SSF47240">
    <property type="entry name" value="Ferritin-like"/>
    <property type="match status" value="1"/>
</dbReference>
<gene>
    <name evidence="2" type="ORF">F2B50_03645</name>
    <name evidence="3" type="ORF">FPF71_03645</name>
</gene>